<dbReference type="InterPro" id="IPR001242">
    <property type="entry name" value="Condensation_dom"/>
</dbReference>
<dbReference type="InterPro" id="IPR042099">
    <property type="entry name" value="ANL_N_sf"/>
</dbReference>
<evidence type="ECO:0000256" key="8">
    <source>
        <dbReference type="SAM" id="MobiDB-lite"/>
    </source>
</evidence>
<proteinExistence type="inferred from homology"/>
<feature type="region of interest" description="Disordered" evidence="8">
    <location>
        <begin position="513"/>
        <end position="537"/>
    </location>
</feature>
<dbReference type="InterPro" id="IPR020806">
    <property type="entry name" value="PKS_PP-bd"/>
</dbReference>
<evidence type="ECO:0000256" key="5">
    <source>
        <dbReference type="ARBA" id="ARBA00022598"/>
    </source>
</evidence>
<evidence type="ECO:0000313" key="10">
    <source>
        <dbReference type="EMBL" id="SCL27496.1"/>
    </source>
</evidence>
<dbReference type="GO" id="GO:0006633">
    <property type="term" value="P:fatty acid biosynthetic process"/>
    <property type="evidence" value="ECO:0007669"/>
    <property type="project" value="TreeGrafter"/>
</dbReference>
<dbReference type="Gene3D" id="3.30.300.30">
    <property type="match status" value="1"/>
</dbReference>
<evidence type="ECO:0000256" key="2">
    <source>
        <dbReference type="ARBA" id="ARBA00006432"/>
    </source>
</evidence>
<evidence type="ECO:0000256" key="4">
    <source>
        <dbReference type="ARBA" id="ARBA00022553"/>
    </source>
</evidence>
<dbReference type="InterPro" id="IPR040097">
    <property type="entry name" value="FAAL/FAAC"/>
</dbReference>
<dbReference type="Gene3D" id="3.30.559.30">
    <property type="entry name" value="Nonribosomal peptide synthetase, condensation domain"/>
    <property type="match status" value="1"/>
</dbReference>
<keyword evidence="4" id="KW-0597">Phosphoprotein</keyword>
<dbReference type="PROSITE" id="PS00455">
    <property type="entry name" value="AMP_BINDING"/>
    <property type="match status" value="1"/>
</dbReference>
<dbReference type="InterPro" id="IPR020845">
    <property type="entry name" value="AMP-binding_CS"/>
</dbReference>
<evidence type="ECO:0000256" key="6">
    <source>
        <dbReference type="ARBA" id="ARBA00022832"/>
    </source>
</evidence>
<keyword evidence="3" id="KW-0596">Phosphopantetheine</keyword>
<feature type="domain" description="Carrier" evidence="9">
    <location>
        <begin position="534"/>
        <end position="608"/>
    </location>
</feature>
<protein>
    <submittedName>
        <fullName evidence="10">Acyl-CoA synthetase (AMP-forming)/AMP-acid ligase II</fullName>
    </submittedName>
</protein>
<dbReference type="SUPFAM" id="SSF47336">
    <property type="entry name" value="ACP-like"/>
    <property type="match status" value="1"/>
</dbReference>
<feature type="compositionally biased region" description="Basic and acidic residues" evidence="8">
    <location>
        <begin position="517"/>
        <end position="527"/>
    </location>
</feature>
<dbReference type="Gene3D" id="3.30.559.10">
    <property type="entry name" value="Chloramphenicol acetyltransferase-like domain"/>
    <property type="match status" value="1"/>
</dbReference>
<dbReference type="GO" id="GO:0016874">
    <property type="term" value="F:ligase activity"/>
    <property type="evidence" value="ECO:0007669"/>
    <property type="project" value="UniProtKB-KW"/>
</dbReference>
<reference evidence="11" key="1">
    <citation type="submission" date="2016-06" db="EMBL/GenBank/DDBJ databases">
        <authorList>
            <person name="Varghese N."/>
            <person name="Submissions Spin"/>
        </authorList>
    </citation>
    <scope>NUCLEOTIDE SEQUENCE [LARGE SCALE GENOMIC DNA]</scope>
    <source>
        <strain evidence="11">DSM 43817</strain>
    </source>
</reference>
<keyword evidence="7" id="KW-0443">Lipid metabolism</keyword>
<evidence type="ECO:0000256" key="7">
    <source>
        <dbReference type="ARBA" id="ARBA00023098"/>
    </source>
</evidence>
<dbReference type="SUPFAM" id="SSF52777">
    <property type="entry name" value="CoA-dependent acyltransferases"/>
    <property type="match status" value="2"/>
</dbReference>
<dbReference type="InterPro" id="IPR023213">
    <property type="entry name" value="CAT-like_dom_sf"/>
</dbReference>
<dbReference type="FunFam" id="3.40.50.12780:FF:000013">
    <property type="entry name" value="Long-chain-fatty-acid--AMP ligase FadD32"/>
    <property type="match status" value="1"/>
</dbReference>
<dbReference type="InterPro" id="IPR009081">
    <property type="entry name" value="PP-bd_ACP"/>
</dbReference>
<dbReference type="AlphaFoldDB" id="A0A1C6SDC7"/>
<dbReference type="Proteomes" id="UP000198959">
    <property type="component" value="Unassembled WGS sequence"/>
</dbReference>
<keyword evidence="5 10" id="KW-0436">Ligase</keyword>
<keyword evidence="11" id="KW-1185">Reference proteome</keyword>
<dbReference type="EMBL" id="FMHW01000002">
    <property type="protein sequence ID" value="SCL27496.1"/>
    <property type="molecule type" value="Genomic_DNA"/>
</dbReference>
<sequence>MQQANGVVGSIRQWAIEDGDRAALTWLPHLDAAGVTTTFAQLDTQAGEVAAAVRAHTRGGDRVLLIQPPGPRFVAAFVGCLYAGRVPVPVYPALDSPEGRSLIARVREDCEPALAWVTDAEVAEGTARLLRVPSEWRTTPGLVHLPDRAPDPTAVAFLQYTSGSTSSPKGVVVTHGNLAANVAAIAETFQHDRDEVILSWLPAYHDMGLIGNILHPLTLGSGTILCPPTAFIRRPLSWLTSIHRLGVTTSGAPNFAYELVVAALEREGVPEVDLRRWRVAYSGAEPVVAESMRRFAELLAPHGFDPGAIMPCYGLAEATLLVASADRGDGVRSREAADGGSAVACGWPRGCEVVVTDAADRPLAEGQVGEIRVSGPSVAAGYWGRPDDDTFAGPVLGRDGTWLRTGDLGFLADGELHVAGRSKDVIIVRGRNHHPHDIERLAGGLVPAFRPGHVVAFASPDGEGVVVVGEVRPGAGLTEADSARLARSVANAFGLAVRDVVAAPRRGIPRTTSGKLRRAETRRRYEAGEYPTAASPATDPEAVAHLVAEALGHRPAPDEALVEAGLDSLRAVWLSGALSSRAGIEVPVRDLLAGATLAELTSWTPTAATPPATGADPYRLAAAQQALVFLDQLAPDSDEYTISFACELDPAGDVAAFERALRSALLAQPQWGRRIVRNGPAISAEPVPERDFHDVLALVPVPVRAERLAEHLADAAALPFRLAAGPLVRVYHWRVGARSVYQLVAHHIATDLWSLGLLFEDVAARYETLRHGLADRPTPVVDRYPAYVAEQEAYLTSDAAAARDSYLRDLIPSGHPPLAVRTDRPRGPKRDARAGQMRLSLPEDVSARLGSRDAVALLTALWGVCLHRYGGPSPVVVGTPVTGRTTGAHAAVAGLCTNTVPLAIPTDPELSLDALVRQVRAQLLAGVSAGLYPLSRAVEVLRPARDPGRNPLVETLVTVQESPIPRLPHLMGALADADWIELGTLRLRPVPVPRGTCRYDLDLVVTPRESGGHLLTLDYAAHLFDGDTAERVLRTYAAMVVAATAPSAVTLADAMVLSAEDRARYETAGHGPGPVPQGSLVELVRRHAAARPDAPAVVDDGTAIGFGQFAARVDRLAGVLAAVAAQDERTGR</sequence>
<dbReference type="GO" id="GO:0031177">
    <property type="term" value="F:phosphopantetheine binding"/>
    <property type="evidence" value="ECO:0007669"/>
    <property type="project" value="InterPro"/>
</dbReference>
<dbReference type="InterPro" id="IPR045851">
    <property type="entry name" value="AMP-bd_C_sf"/>
</dbReference>
<dbReference type="GO" id="GO:0005886">
    <property type="term" value="C:plasma membrane"/>
    <property type="evidence" value="ECO:0007669"/>
    <property type="project" value="TreeGrafter"/>
</dbReference>
<dbReference type="GO" id="GO:0070566">
    <property type="term" value="F:adenylyltransferase activity"/>
    <property type="evidence" value="ECO:0007669"/>
    <property type="project" value="TreeGrafter"/>
</dbReference>
<dbReference type="PANTHER" id="PTHR22754:SF32">
    <property type="entry name" value="DISCO-INTERACTING PROTEIN 2"/>
    <property type="match status" value="1"/>
</dbReference>
<gene>
    <name evidence="10" type="ORF">GA0074692_2360</name>
</gene>
<dbReference type="PROSITE" id="PS50075">
    <property type="entry name" value="CARRIER"/>
    <property type="match status" value="1"/>
</dbReference>
<dbReference type="Pfam" id="PF00668">
    <property type="entry name" value="Condensation"/>
    <property type="match status" value="1"/>
</dbReference>
<keyword evidence="6" id="KW-0276">Fatty acid metabolism</keyword>
<dbReference type="CDD" id="cd05931">
    <property type="entry name" value="FAAL"/>
    <property type="match status" value="1"/>
</dbReference>
<dbReference type="RefSeq" id="WP_091643138.1">
    <property type="nucleotide sequence ID" value="NZ_FMHW01000002.1"/>
</dbReference>
<dbReference type="InterPro" id="IPR000873">
    <property type="entry name" value="AMP-dep_synth/lig_dom"/>
</dbReference>
<evidence type="ECO:0000256" key="3">
    <source>
        <dbReference type="ARBA" id="ARBA00022450"/>
    </source>
</evidence>
<dbReference type="Pfam" id="PF00501">
    <property type="entry name" value="AMP-binding"/>
    <property type="match status" value="1"/>
</dbReference>
<dbReference type="SUPFAM" id="SSF56801">
    <property type="entry name" value="Acetyl-CoA synthetase-like"/>
    <property type="match status" value="2"/>
</dbReference>
<evidence type="ECO:0000256" key="1">
    <source>
        <dbReference type="ARBA" id="ARBA00001957"/>
    </source>
</evidence>
<dbReference type="PANTHER" id="PTHR22754">
    <property type="entry name" value="DISCO-INTERACTING PROTEIN 2 DIP2 -RELATED"/>
    <property type="match status" value="1"/>
</dbReference>
<dbReference type="OrthoDB" id="3671040at2"/>
<evidence type="ECO:0000259" key="9">
    <source>
        <dbReference type="PROSITE" id="PS50075"/>
    </source>
</evidence>
<dbReference type="GO" id="GO:0071766">
    <property type="term" value="P:Actinobacterium-type cell wall biogenesis"/>
    <property type="evidence" value="ECO:0007669"/>
    <property type="project" value="UniProtKB-ARBA"/>
</dbReference>
<evidence type="ECO:0000313" key="11">
    <source>
        <dbReference type="Proteomes" id="UP000198959"/>
    </source>
</evidence>
<dbReference type="SMART" id="SM00823">
    <property type="entry name" value="PKS_PP"/>
    <property type="match status" value="1"/>
</dbReference>
<comment type="cofactor">
    <cofactor evidence="1">
        <name>pantetheine 4'-phosphate</name>
        <dbReference type="ChEBI" id="CHEBI:47942"/>
    </cofactor>
</comment>
<dbReference type="InterPro" id="IPR036736">
    <property type="entry name" value="ACP-like_sf"/>
</dbReference>
<organism evidence="10 11">
    <name type="scientific">Micromonospora pallida</name>
    <dbReference type="NCBI Taxonomy" id="145854"/>
    <lineage>
        <taxon>Bacteria</taxon>
        <taxon>Bacillati</taxon>
        <taxon>Actinomycetota</taxon>
        <taxon>Actinomycetes</taxon>
        <taxon>Micromonosporales</taxon>
        <taxon>Micromonosporaceae</taxon>
        <taxon>Micromonospora</taxon>
    </lineage>
</organism>
<comment type="similarity">
    <text evidence="2">Belongs to the ATP-dependent AMP-binding enzyme family.</text>
</comment>
<dbReference type="Gene3D" id="1.10.1200.10">
    <property type="entry name" value="ACP-like"/>
    <property type="match status" value="1"/>
</dbReference>
<dbReference type="Pfam" id="PF00550">
    <property type="entry name" value="PP-binding"/>
    <property type="match status" value="1"/>
</dbReference>
<dbReference type="Gene3D" id="3.40.50.980">
    <property type="match status" value="1"/>
</dbReference>
<name>A0A1C6SDC7_9ACTN</name>
<dbReference type="STRING" id="145854.GA0074692_2360"/>
<dbReference type="Gene3D" id="3.40.50.12780">
    <property type="entry name" value="N-terminal domain of ligase-like"/>
    <property type="match status" value="1"/>
</dbReference>
<accession>A0A1C6SDC7</accession>